<protein>
    <submittedName>
        <fullName evidence="1">Uncharacterized protein</fullName>
    </submittedName>
</protein>
<gene>
    <name evidence="1" type="ORF">P7G31_03800</name>
</gene>
<proteinExistence type="predicted"/>
<dbReference type="Proteomes" id="UP001180515">
    <property type="component" value="Unassembled WGS sequence"/>
</dbReference>
<dbReference type="EMBL" id="JARQAG010000003">
    <property type="protein sequence ID" value="MDT2731377.1"/>
    <property type="molecule type" value="Genomic_DNA"/>
</dbReference>
<organism evidence="1 2">
    <name type="scientific">Streptococcus parauberis</name>
    <dbReference type="NCBI Taxonomy" id="1348"/>
    <lineage>
        <taxon>Bacteria</taxon>
        <taxon>Bacillati</taxon>
        <taxon>Bacillota</taxon>
        <taxon>Bacilli</taxon>
        <taxon>Lactobacillales</taxon>
        <taxon>Streptococcaceae</taxon>
        <taxon>Streptococcus</taxon>
    </lineage>
</organism>
<accession>A0AAE4HXN5</accession>
<name>A0AAE4HXN5_9STRE</name>
<dbReference type="SUPFAM" id="SSF51126">
    <property type="entry name" value="Pectin lyase-like"/>
    <property type="match status" value="1"/>
</dbReference>
<dbReference type="InterPro" id="IPR012334">
    <property type="entry name" value="Pectin_lyas_fold"/>
</dbReference>
<reference evidence="1" key="1">
    <citation type="submission" date="2023-03" db="EMBL/GenBank/DDBJ databases">
        <authorList>
            <person name="Shen W."/>
            <person name="Cai J."/>
        </authorList>
    </citation>
    <scope>NUCLEOTIDE SEQUENCE</scope>
    <source>
        <strain evidence="1">P82-2</strain>
    </source>
</reference>
<comment type="caution">
    <text evidence="1">The sequence shown here is derived from an EMBL/GenBank/DDBJ whole genome shotgun (WGS) entry which is preliminary data.</text>
</comment>
<dbReference type="AlphaFoldDB" id="A0AAE4HXN5"/>
<dbReference type="RefSeq" id="WP_311981975.1">
    <property type="nucleotide sequence ID" value="NZ_JARQAG010000003.1"/>
</dbReference>
<dbReference type="Gene3D" id="2.160.20.10">
    <property type="entry name" value="Single-stranded right-handed beta-helix, Pectin lyase-like"/>
    <property type="match status" value="1"/>
</dbReference>
<dbReference type="InterPro" id="IPR011050">
    <property type="entry name" value="Pectin_lyase_fold/virulence"/>
</dbReference>
<sequence>MISNKKKRAVLFLVFFICVLSFCLKPNNFYQSIKIKNIPTKIKQSYSVRDKVTFNFKNSSPKLGTIYKIRRAHRKIHYSIFYRTGMHIVETEVEQSYIKNLTGHSAFKKNELVTIKDKAVINDGKISYFNSHQLYKIKNVQIFLKLGKVYTTYHLLAKNNKKTRVIDEEQLCKTYFVHFHSKTNQKANNKILNKAFSYANKHKQTDIFLPKGEYMIGSKYPKKDYFILPSNSSIIGNHTQLIIDNFSYWFGLATGPSPRDGVSNFELSHIQFRANNLKLGAQLLIMADHGNNWYIHHNTFKLVQKKGNHIFDLGSLQNSIFENNQFVGYAPELTSIAKITADKNLHDYYAEAIQLDAAEKNGIWDAGLIKAIEPNYSIYNNFRFLSDHIVIKNNQFLPFINHQGKLIAYEASIGQHSSKVGHVVIEGNYFHKSLVNGFAHKQIWVLEPIHFPPSANTLVNNNVID</sequence>
<evidence type="ECO:0000313" key="1">
    <source>
        <dbReference type="EMBL" id="MDT2731377.1"/>
    </source>
</evidence>
<evidence type="ECO:0000313" key="2">
    <source>
        <dbReference type="Proteomes" id="UP001180515"/>
    </source>
</evidence>